<comment type="function">
    <text evidence="6">Involved in the assembly process of the P-ring formation. It may associate with FlgF on the rod constituting a structure essential for the P-ring assembly or may act as a modulator protein for the P-ring assembly.</text>
</comment>
<dbReference type="SMART" id="SM00858">
    <property type="entry name" value="SAF"/>
    <property type="match status" value="1"/>
</dbReference>
<comment type="subcellular location">
    <subcellularLocation>
        <location evidence="1">Periplasm</location>
    </subcellularLocation>
</comment>
<dbReference type="OrthoDB" id="1669037at2"/>
<dbReference type="NCBIfam" id="TIGR03170">
    <property type="entry name" value="flgA_cterm"/>
    <property type="match status" value="1"/>
</dbReference>
<dbReference type="Proteomes" id="UP000317839">
    <property type="component" value="Unassembled WGS sequence"/>
</dbReference>
<dbReference type="InterPro" id="IPR039246">
    <property type="entry name" value="Flagellar_FlgA"/>
</dbReference>
<keyword evidence="5" id="KW-0574">Periplasm</keyword>
<keyword evidence="9" id="KW-1185">Reference proteome</keyword>
<dbReference type="AlphaFoldDB" id="A0A545TDK6"/>
<dbReference type="RefSeq" id="WP_142941915.1">
    <property type="nucleotide sequence ID" value="NZ_VIKR01000002.1"/>
</dbReference>
<dbReference type="GO" id="GO:0044780">
    <property type="term" value="P:bacterial-type flagellum assembly"/>
    <property type="evidence" value="ECO:0007669"/>
    <property type="project" value="InterPro"/>
</dbReference>
<dbReference type="InterPro" id="IPR041231">
    <property type="entry name" value="FlgA_N"/>
</dbReference>
<name>A0A545TDK6_9GAMM</name>
<evidence type="ECO:0000256" key="6">
    <source>
        <dbReference type="ARBA" id="ARBA00025643"/>
    </source>
</evidence>
<dbReference type="InterPro" id="IPR013974">
    <property type="entry name" value="SAF"/>
</dbReference>
<evidence type="ECO:0000256" key="4">
    <source>
        <dbReference type="ARBA" id="ARBA00022729"/>
    </source>
</evidence>
<evidence type="ECO:0000313" key="9">
    <source>
        <dbReference type="Proteomes" id="UP000317839"/>
    </source>
</evidence>
<dbReference type="PANTHER" id="PTHR36307">
    <property type="entry name" value="FLAGELLA BASAL BODY P-RING FORMATION PROTEIN FLGA"/>
    <property type="match status" value="1"/>
</dbReference>
<comment type="caution">
    <text evidence="8">The sequence shown here is derived from an EMBL/GenBank/DDBJ whole genome shotgun (WGS) entry which is preliminary data.</text>
</comment>
<dbReference type="Pfam" id="PF13144">
    <property type="entry name" value="ChapFlgA"/>
    <property type="match status" value="1"/>
</dbReference>
<proteinExistence type="inferred from homology"/>
<dbReference type="GO" id="GO:0042597">
    <property type="term" value="C:periplasmic space"/>
    <property type="evidence" value="ECO:0007669"/>
    <property type="project" value="UniProtKB-SubCell"/>
</dbReference>
<keyword evidence="4" id="KW-0732">Signal</keyword>
<evidence type="ECO:0000259" key="7">
    <source>
        <dbReference type="SMART" id="SM00858"/>
    </source>
</evidence>
<dbReference type="PANTHER" id="PTHR36307:SF1">
    <property type="entry name" value="FLAGELLA BASAL BODY P-RING FORMATION PROTEIN FLGA"/>
    <property type="match status" value="1"/>
</dbReference>
<dbReference type="Pfam" id="PF17656">
    <property type="entry name" value="ChapFlgA_N"/>
    <property type="match status" value="1"/>
</dbReference>
<dbReference type="InterPro" id="IPR017585">
    <property type="entry name" value="SAF_FlgA"/>
</dbReference>
<dbReference type="Gene3D" id="3.90.1210.10">
    <property type="entry name" value="Antifreeze-like/N-acetylneuraminic acid synthase C-terminal domain"/>
    <property type="match status" value="1"/>
</dbReference>
<evidence type="ECO:0000256" key="3">
    <source>
        <dbReference type="ARBA" id="ARBA00014754"/>
    </source>
</evidence>
<reference evidence="8 9" key="1">
    <citation type="submission" date="2019-06" db="EMBL/GenBank/DDBJ databases">
        <title>Draft genome of Aliikangiella marina GYP-15.</title>
        <authorList>
            <person name="Wang G."/>
        </authorList>
    </citation>
    <scope>NUCLEOTIDE SEQUENCE [LARGE SCALE GENOMIC DNA]</scope>
    <source>
        <strain evidence="8 9">GYP-15</strain>
    </source>
</reference>
<comment type="similarity">
    <text evidence="2">Belongs to the FlgA family.</text>
</comment>
<gene>
    <name evidence="8" type="primary">flgA</name>
    <name evidence="8" type="ORF">FLL45_10220</name>
</gene>
<dbReference type="EMBL" id="VIKR01000002">
    <property type="protein sequence ID" value="TQV75299.1"/>
    <property type="molecule type" value="Genomic_DNA"/>
</dbReference>
<keyword evidence="8" id="KW-0966">Cell projection</keyword>
<sequence length="255" mass="27988">MKLITFLAVFGNCSNKIPLIPRFCLFSLFTASLLGFNSAVDAREFQDIEKIRQAAKIFLEEKQVAADKVNTEITIGQIDPRMRLAKCSSEIEAFLPQTSRRTGKTTVGIRCGGPITWKIFVSAKITQYQEVWVLNRNVASGELISQSDLTKSRVEILNVRKIPMTDLNQIINASPRRTMRAGATIFQDSVCLVCRGDKVTVTAKNDFLSINVEGVALSNAVLGEVAQVRNSSSRKTFGATVVGKNQLNVTIAGSN</sequence>
<dbReference type="Gene3D" id="2.30.30.760">
    <property type="match status" value="1"/>
</dbReference>
<evidence type="ECO:0000256" key="2">
    <source>
        <dbReference type="ARBA" id="ARBA00010474"/>
    </source>
</evidence>
<evidence type="ECO:0000256" key="1">
    <source>
        <dbReference type="ARBA" id="ARBA00004418"/>
    </source>
</evidence>
<keyword evidence="8" id="KW-0969">Cilium</keyword>
<protein>
    <recommendedName>
        <fullName evidence="3">Flagella basal body P-ring formation protein FlgA</fullName>
    </recommendedName>
</protein>
<feature type="domain" description="SAF" evidence="7">
    <location>
        <begin position="129"/>
        <end position="191"/>
    </location>
</feature>
<evidence type="ECO:0000256" key="5">
    <source>
        <dbReference type="ARBA" id="ARBA00022764"/>
    </source>
</evidence>
<evidence type="ECO:0000313" key="8">
    <source>
        <dbReference type="EMBL" id="TQV75299.1"/>
    </source>
</evidence>
<keyword evidence="8" id="KW-0282">Flagellum</keyword>
<accession>A0A545TDK6</accession>
<organism evidence="8 9">
    <name type="scientific">Aliikangiella marina</name>
    <dbReference type="NCBI Taxonomy" id="1712262"/>
    <lineage>
        <taxon>Bacteria</taxon>
        <taxon>Pseudomonadati</taxon>
        <taxon>Pseudomonadota</taxon>
        <taxon>Gammaproteobacteria</taxon>
        <taxon>Oceanospirillales</taxon>
        <taxon>Pleioneaceae</taxon>
        <taxon>Aliikangiella</taxon>
    </lineage>
</organism>
<dbReference type="CDD" id="cd11614">
    <property type="entry name" value="SAF_CpaB_FlgA_like"/>
    <property type="match status" value="1"/>
</dbReference>